<protein>
    <submittedName>
        <fullName evidence="1">5055_t:CDS:1</fullName>
    </submittedName>
</protein>
<evidence type="ECO:0000313" key="2">
    <source>
        <dbReference type="Proteomes" id="UP000789375"/>
    </source>
</evidence>
<comment type="caution">
    <text evidence="1">The sequence shown here is derived from an EMBL/GenBank/DDBJ whole genome shotgun (WGS) entry which is preliminary data.</text>
</comment>
<dbReference type="EMBL" id="CAJVPP010010274">
    <property type="protein sequence ID" value="CAG8709488.1"/>
    <property type="molecule type" value="Genomic_DNA"/>
</dbReference>
<dbReference type="Gene3D" id="1.25.40.10">
    <property type="entry name" value="Tetratricopeptide repeat domain"/>
    <property type="match status" value="1"/>
</dbReference>
<organism evidence="1 2">
    <name type="scientific">Funneliformis mosseae</name>
    <name type="common">Endomycorrhizal fungus</name>
    <name type="synonym">Glomus mosseae</name>
    <dbReference type="NCBI Taxonomy" id="27381"/>
    <lineage>
        <taxon>Eukaryota</taxon>
        <taxon>Fungi</taxon>
        <taxon>Fungi incertae sedis</taxon>
        <taxon>Mucoromycota</taxon>
        <taxon>Glomeromycotina</taxon>
        <taxon>Glomeromycetes</taxon>
        <taxon>Glomerales</taxon>
        <taxon>Glomeraceae</taxon>
        <taxon>Funneliformis</taxon>
    </lineage>
</organism>
<name>A0A9N9HX09_FUNMO</name>
<sequence>MDVRKLLRNKEEAMEWYLKFANYGNADAQFRVGKFFTSNNNDQKAFGWKETWYARTAQGGMLGTTLI</sequence>
<evidence type="ECO:0000313" key="1">
    <source>
        <dbReference type="EMBL" id="CAG8709488.1"/>
    </source>
</evidence>
<dbReference type="SUPFAM" id="SSF81901">
    <property type="entry name" value="HCP-like"/>
    <property type="match status" value="1"/>
</dbReference>
<dbReference type="Proteomes" id="UP000789375">
    <property type="component" value="Unassembled WGS sequence"/>
</dbReference>
<reference evidence="1" key="1">
    <citation type="submission" date="2021-06" db="EMBL/GenBank/DDBJ databases">
        <authorList>
            <person name="Kallberg Y."/>
            <person name="Tangrot J."/>
            <person name="Rosling A."/>
        </authorList>
    </citation>
    <scope>NUCLEOTIDE SEQUENCE</scope>
    <source>
        <strain evidence="1">87-6 pot B 2015</strain>
    </source>
</reference>
<dbReference type="AlphaFoldDB" id="A0A9N9HX09"/>
<dbReference type="InterPro" id="IPR011990">
    <property type="entry name" value="TPR-like_helical_dom_sf"/>
</dbReference>
<accession>A0A9N9HX09</accession>
<gene>
    <name evidence="1" type="ORF">FMOSSE_LOCUS14233</name>
</gene>
<proteinExistence type="predicted"/>
<keyword evidence="2" id="KW-1185">Reference proteome</keyword>